<dbReference type="AlphaFoldDB" id="A0A5C8NKZ0"/>
<name>A0A5C8NKZ0_9ACTN</name>
<dbReference type="RefSeq" id="WP_147683924.1">
    <property type="nucleotide sequence ID" value="NZ_VDUX01000002.1"/>
</dbReference>
<dbReference type="InterPro" id="IPR043519">
    <property type="entry name" value="NT_sf"/>
</dbReference>
<dbReference type="PANTHER" id="PTHR34822">
    <property type="entry name" value="GRPB DOMAIN PROTEIN (AFU_ORTHOLOGUE AFUA_1G01530)"/>
    <property type="match status" value="1"/>
</dbReference>
<dbReference type="OrthoDB" id="9799092at2"/>
<organism evidence="1 2">
    <name type="scientific">Aeromicrobium terrae</name>
    <dbReference type="NCBI Taxonomy" id="2498846"/>
    <lineage>
        <taxon>Bacteria</taxon>
        <taxon>Bacillati</taxon>
        <taxon>Actinomycetota</taxon>
        <taxon>Actinomycetes</taxon>
        <taxon>Propionibacteriales</taxon>
        <taxon>Nocardioidaceae</taxon>
        <taxon>Aeromicrobium</taxon>
    </lineage>
</organism>
<dbReference type="EMBL" id="VDUX01000002">
    <property type="protein sequence ID" value="TXL61820.1"/>
    <property type="molecule type" value="Genomic_DNA"/>
</dbReference>
<accession>A0A5C8NKZ0</accession>
<reference evidence="1 2" key="1">
    <citation type="submission" date="2019-06" db="EMBL/GenBank/DDBJ databases">
        <title>Aeromicrobium sp. nov., isolated from a maize field.</title>
        <authorList>
            <person name="Lin S.-Y."/>
            <person name="Tsai C.-F."/>
            <person name="Young C.-C."/>
        </authorList>
    </citation>
    <scope>NUCLEOTIDE SEQUENCE [LARGE SCALE GENOMIC DNA]</scope>
    <source>
        <strain evidence="1 2">CC-CFT486</strain>
    </source>
</reference>
<dbReference type="Pfam" id="PF04229">
    <property type="entry name" value="GrpB"/>
    <property type="match status" value="1"/>
</dbReference>
<keyword evidence="2" id="KW-1185">Reference proteome</keyword>
<protein>
    <submittedName>
        <fullName evidence="1">GrpB family protein</fullName>
    </submittedName>
</protein>
<evidence type="ECO:0000313" key="1">
    <source>
        <dbReference type="EMBL" id="TXL61820.1"/>
    </source>
</evidence>
<comment type="caution">
    <text evidence="1">The sequence shown here is derived from an EMBL/GenBank/DDBJ whole genome shotgun (WGS) entry which is preliminary data.</text>
</comment>
<dbReference type="Gene3D" id="3.30.460.10">
    <property type="entry name" value="Beta Polymerase, domain 2"/>
    <property type="match status" value="1"/>
</dbReference>
<dbReference type="PANTHER" id="PTHR34822:SF1">
    <property type="entry name" value="GRPB FAMILY PROTEIN"/>
    <property type="match status" value="1"/>
</dbReference>
<sequence>MVDEGVLIGGRQPRDIVIADYDEAWPRRFEAERDRILEALGTRAVRVDHVGSTSVPGLAAKPIVDIDLSVEDVEDEAAYVPDLEAAGYVLRVREPGHRMVRTPELDVHVHVCAAGSEWERRHLLFRDHLRRHPDDRALYEGVKRELATRTWADMNDYADAKDDVVAAIMARAEAWAEETSWSVSSTDG</sequence>
<gene>
    <name evidence="1" type="ORF">FHP06_03595</name>
</gene>
<dbReference type="InterPro" id="IPR007344">
    <property type="entry name" value="GrpB/CoaE"/>
</dbReference>
<dbReference type="Proteomes" id="UP000321571">
    <property type="component" value="Unassembled WGS sequence"/>
</dbReference>
<proteinExistence type="predicted"/>
<evidence type="ECO:0000313" key="2">
    <source>
        <dbReference type="Proteomes" id="UP000321571"/>
    </source>
</evidence>
<dbReference type="SUPFAM" id="SSF81301">
    <property type="entry name" value="Nucleotidyltransferase"/>
    <property type="match status" value="1"/>
</dbReference>